<evidence type="ECO:0000313" key="2">
    <source>
        <dbReference type="Proteomes" id="UP001630127"/>
    </source>
</evidence>
<proteinExistence type="predicted"/>
<comment type="caution">
    <text evidence="1">The sequence shown here is derived from an EMBL/GenBank/DDBJ whole genome shotgun (WGS) entry which is preliminary data.</text>
</comment>
<gene>
    <name evidence="1" type="ORF">ACH5RR_029749</name>
</gene>
<sequence>MTDDDGDHPTPAMVIIPTPMTVIISKSGGVSLLGFVIQGGDISTGNGTGVPEWPEWPDCGTCNFFKDGDFYPDWPVELSMKPDDIFEWTSVDTRYLPNSRSFVVCYTASKLKQSGLSI</sequence>
<dbReference type="EMBL" id="JBJUIK010000012">
    <property type="protein sequence ID" value="KAL3510348.1"/>
    <property type="molecule type" value="Genomic_DNA"/>
</dbReference>
<evidence type="ECO:0000313" key="1">
    <source>
        <dbReference type="EMBL" id="KAL3510348.1"/>
    </source>
</evidence>
<name>A0ABD2YXS4_9GENT</name>
<dbReference type="AlphaFoldDB" id="A0ABD2YXS4"/>
<dbReference type="Proteomes" id="UP001630127">
    <property type="component" value="Unassembled WGS sequence"/>
</dbReference>
<organism evidence="1 2">
    <name type="scientific">Cinchona calisaya</name>
    <dbReference type="NCBI Taxonomy" id="153742"/>
    <lineage>
        <taxon>Eukaryota</taxon>
        <taxon>Viridiplantae</taxon>
        <taxon>Streptophyta</taxon>
        <taxon>Embryophyta</taxon>
        <taxon>Tracheophyta</taxon>
        <taxon>Spermatophyta</taxon>
        <taxon>Magnoliopsida</taxon>
        <taxon>eudicotyledons</taxon>
        <taxon>Gunneridae</taxon>
        <taxon>Pentapetalae</taxon>
        <taxon>asterids</taxon>
        <taxon>lamiids</taxon>
        <taxon>Gentianales</taxon>
        <taxon>Rubiaceae</taxon>
        <taxon>Cinchonoideae</taxon>
        <taxon>Cinchoneae</taxon>
        <taxon>Cinchona</taxon>
    </lineage>
</organism>
<protein>
    <submittedName>
        <fullName evidence="1">Uncharacterized protein</fullName>
    </submittedName>
</protein>
<accession>A0ABD2YXS4</accession>
<keyword evidence="2" id="KW-1185">Reference proteome</keyword>
<reference evidence="1 2" key="1">
    <citation type="submission" date="2024-11" db="EMBL/GenBank/DDBJ databases">
        <title>A near-complete genome assembly of Cinchona calisaya.</title>
        <authorList>
            <person name="Lian D.C."/>
            <person name="Zhao X.W."/>
            <person name="Wei L."/>
        </authorList>
    </citation>
    <scope>NUCLEOTIDE SEQUENCE [LARGE SCALE GENOMIC DNA]</scope>
    <source>
        <tissue evidence="1">Nenye</tissue>
    </source>
</reference>